<gene>
    <name evidence="2" type="ORF">COX05_03740</name>
</gene>
<dbReference type="AlphaFoldDB" id="A0A2H0BF44"/>
<name>A0A2H0BF44_UNCKA</name>
<sequence length="117" mass="13088">MSRESGVLTVYNPKTTVFVVGVFVTLIIVIIFFIASAYMSNPKDPTLGVVNLPPLSKYEHIDIPTPEEQKVTPSPNITAFPTLSKEHLTELMTELNKLDAPQEVLDELQKANELYQE</sequence>
<evidence type="ECO:0000313" key="3">
    <source>
        <dbReference type="Proteomes" id="UP000228495"/>
    </source>
</evidence>
<accession>A0A2H0BF44</accession>
<proteinExistence type="predicted"/>
<reference evidence="2 3" key="1">
    <citation type="submission" date="2017-09" db="EMBL/GenBank/DDBJ databases">
        <title>Depth-based differentiation of microbial function through sediment-hosted aquifers and enrichment of novel symbionts in the deep terrestrial subsurface.</title>
        <authorList>
            <person name="Probst A.J."/>
            <person name="Ladd B."/>
            <person name="Jarett J.K."/>
            <person name="Geller-Mcgrath D.E."/>
            <person name="Sieber C.M."/>
            <person name="Emerson J.B."/>
            <person name="Anantharaman K."/>
            <person name="Thomas B.C."/>
            <person name="Malmstrom R."/>
            <person name="Stieglmeier M."/>
            <person name="Klingl A."/>
            <person name="Woyke T."/>
            <person name="Ryan C.M."/>
            <person name="Banfield J.F."/>
        </authorList>
    </citation>
    <scope>NUCLEOTIDE SEQUENCE [LARGE SCALE GENOMIC DNA]</scope>
    <source>
        <strain evidence="2">CG22_combo_CG10-13_8_21_14_all_39_12</strain>
    </source>
</reference>
<comment type="caution">
    <text evidence="2">The sequence shown here is derived from an EMBL/GenBank/DDBJ whole genome shotgun (WGS) entry which is preliminary data.</text>
</comment>
<keyword evidence="1" id="KW-1133">Transmembrane helix</keyword>
<keyword evidence="1" id="KW-0472">Membrane</keyword>
<dbReference type="EMBL" id="PCSU01000065">
    <property type="protein sequence ID" value="PIP56293.1"/>
    <property type="molecule type" value="Genomic_DNA"/>
</dbReference>
<organism evidence="2 3">
    <name type="scientific">candidate division WWE3 bacterium CG22_combo_CG10-13_8_21_14_all_39_12</name>
    <dbReference type="NCBI Taxonomy" id="1975094"/>
    <lineage>
        <taxon>Bacteria</taxon>
        <taxon>Katanobacteria</taxon>
    </lineage>
</organism>
<evidence type="ECO:0000256" key="1">
    <source>
        <dbReference type="SAM" id="Phobius"/>
    </source>
</evidence>
<feature type="transmembrane region" description="Helical" evidence="1">
    <location>
        <begin position="16"/>
        <end position="38"/>
    </location>
</feature>
<keyword evidence="1" id="KW-0812">Transmembrane</keyword>
<protein>
    <submittedName>
        <fullName evidence="2">Uncharacterized protein</fullName>
    </submittedName>
</protein>
<evidence type="ECO:0000313" key="2">
    <source>
        <dbReference type="EMBL" id="PIP56293.1"/>
    </source>
</evidence>
<dbReference type="Proteomes" id="UP000228495">
    <property type="component" value="Unassembled WGS sequence"/>
</dbReference>